<dbReference type="InterPro" id="IPR026634">
    <property type="entry name" value="TPST-like"/>
</dbReference>
<reference evidence="18 19" key="1">
    <citation type="submission" date="2025-04" db="UniProtKB">
        <authorList>
            <consortium name="RefSeq"/>
        </authorList>
    </citation>
    <scope>IDENTIFICATION</scope>
    <source>
        <tissue evidence="18 19">Sperm</tissue>
    </source>
</reference>
<evidence type="ECO:0000256" key="13">
    <source>
        <dbReference type="ARBA" id="ARBA00048460"/>
    </source>
</evidence>
<dbReference type="RefSeq" id="XP_032803125.1">
    <property type="nucleotide sequence ID" value="XM_032947234.1"/>
</dbReference>
<keyword evidence="9" id="KW-0333">Golgi apparatus</keyword>
<dbReference type="GeneID" id="116939164"/>
<keyword evidence="5 14" id="KW-0808">Transferase</keyword>
<name>A0AAJ7SPK4_PETMA</name>
<dbReference type="SUPFAM" id="SSF52540">
    <property type="entry name" value="P-loop containing nucleoside triphosphate hydrolases"/>
    <property type="match status" value="1"/>
</dbReference>
<dbReference type="InterPro" id="IPR027417">
    <property type="entry name" value="P-loop_NTPase"/>
</dbReference>
<dbReference type="Pfam" id="PF13469">
    <property type="entry name" value="Sulfotransfer_3"/>
    <property type="match status" value="1"/>
</dbReference>
<dbReference type="Gene3D" id="3.40.50.300">
    <property type="entry name" value="P-loop containing nucleotide triphosphate hydrolases"/>
    <property type="match status" value="1"/>
</dbReference>
<evidence type="ECO:0000256" key="3">
    <source>
        <dbReference type="ARBA" id="ARBA00009988"/>
    </source>
</evidence>
<evidence type="ECO:0000256" key="7">
    <source>
        <dbReference type="ARBA" id="ARBA00022968"/>
    </source>
</evidence>
<gene>
    <name evidence="18 19" type="primary">LOC116939164</name>
</gene>
<proteinExistence type="inferred from homology"/>
<evidence type="ECO:0000313" key="17">
    <source>
        <dbReference type="Proteomes" id="UP001318040"/>
    </source>
</evidence>
<keyword evidence="6" id="KW-0812">Transmembrane</keyword>
<keyword evidence="11" id="KW-1015">Disulfide bond</keyword>
<comment type="function">
    <text evidence="1 14">Catalyzes the O-sulfation of tyrosine residues within acidic motifs of polypeptides, using 3'-phosphoadenylyl sulfate (PAPS) as cosubstrate.</text>
</comment>
<keyword evidence="16" id="KW-0732">Signal</keyword>
<feature type="chain" id="PRO_5044709249" description="Protein-tyrosine sulfotransferase" evidence="16">
    <location>
        <begin position="21"/>
        <end position="379"/>
    </location>
</feature>
<dbReference type="PANTHER" id="PTHR12788">
    <property type="entry name" value="PROTEIN-TYROSINE SULFOTRANSFERASE 2"/>
    <property type="match status" value="1"/>
</dbReference>
<sequence>MRGSSRHKLLVACGLAAASALLVLYLGQQALECQARGGPGEARGPEDPRWLGWDGPGLLGSRGEENTRSRRQGLVVFDPVRREFRYNESIPIIFIGGFPRSGTTLMRVMLDAHSQVRCGEETRVVPRVLGMHQMWMKSEKERVRLAEAGVTDAVLDDAVRAFVLEIVAKHGEPAQRLCNKDPFALKSLSYLATLFPESRFLLMLRDGRASVHSMISRRVTVSGFDLSSYRDCLSKWSRAVEGMHAQCLAVGPRRCMAVRYETLALRPEATMREALAFLGLPWEAAVLHHEDMIGKAGGVSLSKVERSTDQVVKPVNLEALARWVGQIPHDVVRDMAEVAPMLDRLGYDPRANPPRYGTPERRVVDNTRKIKQRNATAVP</sequence>
<dbReference type="PANTHER" id="PTHR12788:SF10">
    <property type="entry name" value="PROTEIN-TYROSINE SULFOTRANSFERASE"/>
    <property type="match status" value="1"/>
</dbReference>
<evidence type="ECO:0000313" key="18">
    <source>
        <dbReference type="RefSeq" id="XP_032803124.1"/>
    </source>
</evidence>
<dbReference type="RefSeq" id="XP_032803124.1">
    <property type="nucleotide sequence ID" value="XM_032947233.1"/>
</dbReference>
<evidence type="ECO:0000256" key="15">
    <source>
        <dbReference type="SAM" id="MobiDB-lite"/>
    </source>
</evidence>
<feature type="region of interest" description="Disordered" evidence="15">
    <location>
        <begin position="346"/>
        <end position="379"/>
    </location>
</feature>
<comment type="similarity">
    <text evidence="3 14">Belongs to the protein sulfotransferase family.</text>
</comment>
<dbReference type="Proteomes" id="UP001318040">
    <property type="component" value="Chromosome 5"/>
</dbReference>
<evidence type="ECO:0000256" key="14">
    <source>
        <dbReference type="RuleBase" id="RU365018"/>
    </source>
</evidence>
<accession>A0AAJ7SPK4</accession>
<evidence type="ECO:0000313" key="19">
    <source>
        <dbReference type="RefSeq" id="XP_032803125.1"/>
    </source>
</evidence>
<evidence type="ECO:0000256" key="16">
    <source>
        <dbReference type="SAM" id="SignalP"/>
    </source>
</evidence>
<evidence type="ECO:0000256" key="1">
    <source>
        <dbReference type="ARBA" id="ARBA00003886"/>
    </source>
</evidence>
<evidence type="ECO:0000256" key="6">
    <source>
        <dbReference type="ARBA" id="ARBA00022692"/>
    </source>
</evidence>
<organism evidence="17 18">
    <name type="scientific">Petromyzon marinus</name>
    <name type="common">Sea lamprey</name>
    <dbReference type="NCBI Taxonomy" id="7757"/>
    <lineage>
        <taxon>Eukaryota</taxon>
        <taxon>Metazoa</taxon>
        <taxon>Chordata</taxon>
        <taxon>Craniata</taxon>
        <taxon>Vertebrata</taxon>
        <taxon>Cyclostomata</taxon>
        <taxon>Hyperoartia</taxon>
        <taxon>Petromyzontiformes</taxon>
        <taxon>Petromyzontidae</taxon>
        <taxon>Petromyzon</taxon>
    </lineage>
</organism>
<dbReference type="GO" id="GO:0000139">
    <property type="term" value="C:Golgi membrane"/>
    <property type="evidence" value="ECO:0007669"/>
    <property type="project" value="UniProtKB-SubCell"/>
</dbReference>
<dbReference type="KEGG" id="pmrn:116939164"/>
<evidence type="ECO:0000256" key="5">
    <source>
        <dbReference type="ARBA" id="ARBA00022679"/>
    </source>
</evidence>
<evidence type="ECO:0000256" key="11">
    <source>
        <dbReference type="ARBA" id="ARBA00023157"/>
    </source>
</evidence>
<evidence type="ECO:0000256" key="10">
    <source>
        <dbReference type="ARBA" id="ARBA00023136"/>
    </source>
</evidence>
<keyword evidence="12" id="KW-0325">Glycoprotein</keyword>
<comment type="catalytic activity">
    <reaction evidence="13 14">
        <text>L-tyrosyl-[protein] + 3'-phosphoadenylyl sulfate = O-sulfo-L-tyrosine-[protein] + adenosine 3',5'-bisphosphate + H(+)</text>
        <dbReference type="Rhea" id="RHEA:16801"/>
        <dbReference type="Rhea" id="RHEA-COMP:10136"/>
        <dbReference type="Rhea" id="RHEA-COMP:11688"/>
        <dbReference type="ChEBI" id="CHEBI:15378"/>
        <dbReference type="ChEBI" id="CHEBI:46858"/>
        <dbReference type="ChEBI" id="CHEBI:58339"/>
        <dbReference type="ChEBI" id="CHEBI:58343"/>
        <dbReference type="ChEBI" id="CHEBI:65286"/>
        <dbReference type="EC" id="2.8.2.20"/>
    </reaction>
</comment>
<dbReference type="FunFam" id="3.40.50.300:FF:000290">
    <property type="entry name" value="Protein-tyrosine sulfotransferase"/>
    <property type="match status" value="1"/>
</dbReference>
<comment type="subcellular location">
    <subcellularLocation>
        <location evidence="2">Golgi apparatus membrane</location>
        <topology evidence="2">Single-pass type II membrane protein</topology>
    </subcellularLocation>
</comment>
<keyword evidence="8" id="KW-1133">Transmembrane helix</keyword>
<dbReference type="EC" id="2.8.2.20" evidence="4 14"/>
<feature type="signal peptide" evidence="16">
    <location>
        <begin position="1"/>
        <end position="20"/>
    </location>
</feature>
<keyword evidence="7" id="KW-0735">Signal-anchor</keyword>
<evidence type="ECO:0000256" key="4">
    <source>
        <dbReference type="ARBA" id="ARBA00013262"/>
    </source>
</evidence>
<protein>
    <recommendedName>
        <fullName evidence="4 14">Protein-tyrosine sulfotransferase</fullName>
        <ecNumber evidence="4 14">2.8.2.20</ecNumber>
    </recommendedName>
</protein>
<evidence type="ECO:0000256" key="12">
    <source>
        <dbReference type="ARBA" id="ARBA00023180"/>
    </source>
</evidence>
<feature type="compositionally biased region" description="Basic and acidic residues" evidence="15">
    <location>
        <begin position="358"/>
        <end position="368"/>
    </location>
</feature>
<evidence type="ECO:0000256" key="9">
    <source>
        <dbReference type="ARBA" id="ARBA00023034"/>
    </source>
</evidence>
<keyword evidence="10" id="KW-0472">Membrane</keyword>
<dbReference type="AlphaFoldDB" id="A0AAJ7SPK4"/>
<keyword evidence="17" id="KW-1185">Reference proteome</keyword>
<evidence type="ECO:0000256" key="8">
    <source>
        <dbReference type="ARBA" id="ARBA00022989"/>
    </source>
</evidence>
<dbReference type="GO" id="GO:0008476">
    <property type="term" value="F:protein-tyrosine sulfotransferase activity"/>
    <property type="evidence" value="ECO:0007669"/>
    <property type="project" value="UniProtKB-EC"/>
</dbReference>
<evidence type="ECO:0000256" key="2">
    <source>
        <dbReference type="ARBA" id="ARBA00004323"/>
    </source>
</evidence>